<dbReference type="AlphaFoldDB" id="A0A078KJ02"/>
<dbReference type="HOGENOM" id="CLU_065765_7_0_9"/>
<dbReference type="Proteomes" id="UP000032431">
    <property type="component" value="Chromosome I"/>
</dbReference>
<keyword evidence="3" id="KW-1185">Reference proteome</keyword>
<dbReference type="InterPro" id="IPR023346">
    <property type="entry name" value="Lysozyme-like_dom_sf"/>
</dbReference>
<reference evidence="3" key="1">
    <citation type="submission" date="2014-07" db="EMBL/GenBank/DDBJ databases">
        <authorList>
            <person name="Wibberg D."/>
        </authorList>
    </citation>
    <scope>NUCLEOTIDE SEQUENCE [LARGE SCALE GENOMIC DNA]</scope>
    <source>
        <strain evidence="3">DG5</strain>
    </source>
</reference>
<dbReference type="Pfam" id="PF01464">
    <property type="entry name" value="SLT"/>
    <property type="match status" value="1"/>
</dbReference>
<protein>
    <submittedName>
        <fullName evidence="2">Lytic transglycosylase catalytic</fullName>
    </submittedName>
</protein>
<dbReference type="KEGG" id="ccel:CCDG5_0443"/>
<sequence>MRKRRQGIKTLTILLIIAVAAAFLWEPAYNIFLKSAYPDKYKEYVTLYAEKNGVEPSLVYAVIKSESSFDPNAVSKVGAIGLMQVTPPTLEWIMKKSNDSSEYTASDLYDPEINIRYGTAILAELLKEYNDEKVALAAYHAGRANVRKWLSNPDYSKDGKTLNYIPFSDTRAYVSKVKNIKEIYKKLYYGNK</sequence>
<gene>
    <name evidence="2" type="ORF">CCDG5_0443</name>
</gene>
<dbReference type="OrthoDB" id="9815002at2"/>
<dbReference type="CDD" id="cd16896">
    <property type="entry name" value="LT_Slt70-like"/>
    <property type="match status" value="1"/>
</dbReference>
<organism evidence="2 3">
    <name type="scientific">[Clostridium] cellulosi</name>
    <dbReference type="NCBI Taxonomy" id="29343"/>
    <lineage>
        <taxon>Bacteria</taxon>
        <taxon>Bacillati</taxon>
        <taxon>Bacillota</taxon>
        <taxon>Clostridia</taxon>
        <taxon>Eubacteriales</taxon>
        <taxon>Oscillospiraceae</taxon>
        <taxon>Oscillospiraceae incertae sedis</taxon>
    </lineage>
</organism>
<evidence type="ECO:0000313" key="3">
    <source>
        <dbReference type="Proteomes" id="UP000032431"/>
    </source>
</evidence>
<dbReference type="EMBL" id="LM995447">
    <property type="protein sequence ID" value="CDZ23581.1"/>
    <property type="molecule type" value="Genomic_DNA"/>
</dbReference>
<evidence type="ECO:0000313" key="2">
    <source>
        <dbReference type="EMBL" id="CDZ23581.1"/>
    </source>
</evidence>
<accession>A0A078KJ02</accession>
<dbReference type="InterPro" id="IPR008258">
    <property type="entry name" value="Transglycosylase_SLT_dom_1"/>
</dbReference>
<dbReference type="SUPFAM" id="SSF53955">
    <property type="entry name" value="Lysozyme-like"/>
    <property type="match status" value="1"/>
</dbReference>
<dbReference type="STRING" id="29343.CCDG5_0443"/>
<dbReference type="PANTHER" id="PTHR37423">
    <property type="entry name" value="SOLUBLE LYTIC MUREIN TRANSGLYCOSYLASE-RELATED"/>
    <property type="match status" value="1"/>
</dbReference>
<evidence type="ECO:0000259" key="1">
    <source>
        <dbReference type="Pfam" id="PF01464"/>
    </source>
</evidence>
<dbReference type="PATRIC" id="fig|29343.3.peg.462"/>
<name>A0A078KJ02_9FIRM</name>
<dbReference type="Gene3D" id="1.10.530.10">
    <property type="match status" value="1"/>
</dbReference>
<dbReference type="PANTHER" id="PTHR37423:SF2">
    <property type="entry name" value="MEMBRANE-BOUND LYTIC MUREIN TRANSGLYCOSYLASE C"/>
    <property type="match status" value="1"/>
</dbReference>
<feature type="domain" description="Transglycosylase SLT" evidence="1">
    <location>
        <begin position="45"/>
        <end position="155"/>
    </location>
</feature>
<proteinExistence type="predicted"/>